<evidence type="ECO:0000313" key="2">
    <source>
        <dbReference type="Proteomes" id="UP000621455"/>
    </source>
</evidence>
<dbReference type="EMBL" id="WHJG01000117">
    <property type="protein sequence ID" value="NHZ84161.1"/>
    <property type="molecule type" value="Genomic_DNA"/>
</dbReference>
<dbReference type="Proteomes" id="UP000621455">
    <property type="component" value="Unassembled WGS sequence"/>
</dbReference>
<accession>A0ABX0NKL4</accession>
<evidence type="ECO:0000313" key="1">
    <source>
        <dbReference type="EMBL" id="NHZ84161.1"/>
    </source>
</evidence>
<reference evidence="1 2" key="1">
    <citation type="submission" date="2019-10" db="EMBL/GenBank/DDBJ databases">
        <title>Taxonomy of Antarctic Massilia spp.: description of Massilia rubra sp. nov., Massilia aquatica sp. nov., Massilia mucilaginosa sp. nov., Massilia frigida sp. nov. isolated from streams, lakes and regoliths.</title>
        <authorList>
            <person name="Holochova P."/>
            <person name="Sedlacek I."/>
            <person name="Kralova S."/>
            <person name="Maslanova I."/>
            <person name="Busse H.-J."/>
            <person name="Stankova E."/>
            <person name="Vrbovska V."/>
            <person name="Kovarovic V."/>
            <person name="Bartak M."/>
            <person name="Svec P."/>
            <person name="Pantucek R."/>
        </authorList>
    </citation>
    <scope>NUCLEOTIDE SEQUENCE [LARGE SCALE GENOMIC DNA]</scope>
    <source>
        <strain evidence="1 2">CCM 8695</strain>
    </source>
</reference>
<dbReference type="RefSeq" id="WP_167094522.1">
    <property type="nucleotide sequence ID" value="NZ_WHJG01000117.1"/>
</dbReference>
<keyword evidence="2" id="KW-1185">Reference proteome</keyword>
<gene>
    <name evidence="1" type="ORF">F2P44_33660</name>
</gene>
<organism evidence="1 2">
    <name type="scientific">Massilia frigida</name>
    <dbReference type="NCBI Taxonomy" id="2609281"/>
    <lineage>
        <taxon>Bacteria</taxon>
        <taxon>Pseudomonadati</taxon>
        <taxon>Pseudomonadota</taxon>
        <taxon>Betaproteobacteria</taxon>
        <taxon>Burkholderiales</taxon>
        <taxon>Oxalobacteraceae</taxon>
        <taxon>Telluria group</taxon>
        <taxon>Massilia</taxon>
    </lineage>
</organism>
<proteinExistence type="predicted"/>
<protein>
    <submittedName>
        <fullName evidence="1">Uncharacterized protein</fullName>
    </submittedName>
</protein>
<sequence>MSGHNDGPRAGSRAYVALVKLHGIGGQANINAWMNATGWSGEIKTFYAEIVTKLMLRKQVSTRDD</sequence>
<comment type="caution">
    <text evidence="1">The sequence shown here is derived from an EMBL/GenBank/DDBJ whole genome shotgun (WGS) entry which is preliminary data.</text>
</comment>
<feature type="non-terminal residue" evidence="1">
    <location>
        <position position="65"/>
    </location>
</feature>
<name>A0ABX0NKL4_9BURK</name>